<dbReference type="PRINTS" id="PR00339">
    <property type="entry name" value="PCNACYCLIN"/>
</dbReference>
<comment type="function">
    <text evidence="5">Sliding clamp subunit. Responsible for tethering the catalytic subunit of DNA polymerase to DNA during high-speed replication.</text>
</comment>
<dbReference type="InterPro" id="IPR046938">
    <property type="entry name" value="DNA_clamp_sf"/>
</dbReference>
<dbReference type="GeneID" id="90589746"/>
<protein>
    <recommendedName>
        <fullName evidence="3">DNA polymerase sliding clamp</fullName>
    </recommendedName>
    <alternativeName>
        <fullName evidence="3">Proliferating cell nuclear antigen homolog</fullName>
        <shortName evidence="3">PCNA</shortName>
    </alternativeName>
</protein>
<comment type="subunit">
    <text evidence="3">Homotrimer. The subunits circularize to form a toroid; DNA passes through its center. Replication factor C (RFC) is required to load the toroid on the DNA.</text>
</comment>
<sequence>MFKAELEDVSLLKDSMKTISDLISEGIFQLNEDGVKLVAADPAMVALVDFKIEKDVFESYDLDEETNVGLNLENLYSILRRANSDDKIILETRGDSKFYITMESSSVREFSLPILNLSEDDMPSTDDLEYAVTAELETKVLESAVKDALVVGDSVVIESDNAGLRVKAEGDQSNVEFEIDGDAEGVLEFSGGNARSMFSLDYLNDMTGAKKLSDTVKLSIGDDFPMRLEFEVPDEALLSFVLAPRIEEE</sequence>
<dbReference type="PANTHER" id="PTHR11352:SF0">
    <property type="entry name" value="PROLIFERATING CELL NUCLEAR ANTIGEN"/>
    <property type="match status" value="1"/>
</dbReference>
<dbReference type="HAMAP" id="MF_00317">
    <property type="entry name" value="DNApol_clamp_arch"/>
    <property type="match status" value="1"/>
</dbReference>
<dbReference type="CDD" id="cd00577">
    <property type="entry name" value="PCNA"/>
    <property type="match status" value="1"/>
</dbReference>
<proteinExistence type="inferred from homology"/>
<feature type="domain" description="Proliferating cell nuclear antigen PCNA N-terminal" evidence="6">
    <location>
        <begin position="1"/>
        <end position="98"/>
    </location>
</feature>
<comment type="function">
    <text evidence="3">Sliding clamp subunit that acts as a moving platform for DNA processing. Responsible for tethering the catalytic subunit of DNA polymerase and other proteins to DNA during high-speed replication.</text>
</comment>
<dbReference type="InterPro" id="IPR000730">
    <property type="entry name" value="Pr_cel_nuc_antig"/>
</dbReference>
<accession>A0ABY8CDN9</accession>
<evidence type="ECO:0000259" key="6">
    <source>
        <dbReference type="Pfam" id="PF00705"/>
    </source>
</evidence>
<dbReference type="NCBIfam" id="TIGR00590">
    <property type="entry name" value="pcna"/>
    <property type="match status" value="1"/>
</dbReference>
<feature type="domain" description="Proliferating cell nuclear antigen PCNA C-terminal" evidence="7">
    <location>
        <begin position="126"/>
        <end position="244"/>
    </location>
</feature>
<keyword evidence="2 3" id="KW-0238">DNA-binding</keyword>
<dbReference type="Pfam" id="PF02747">
    <property type="entry name" value="PCNA_C"/>
    <property type="match status" value="1"/>
</dbReference>
<dbReference type="Gene3D" id="3.70.10.10">
    <property type="match status" value="1"/>
</dbReference>
<dbReference type="Proteomes" id="UP001218034">
    <property type="component" value="Chromosome"/>
</dbReference>
<gene>
    <name evidence="8" type="primary">dnaN</name>
    <name evidence="3" type="synonym">pcn</name>
    <name evidence="8" type="ORF">SVXNc_0310</name>
</gene>
<dbReference type="InterPro" id="IPR022648">
    <property type="entry name" value="Pr_cel_nuc_antig_N"/>
</dbReference>
<comment type="similarity">
    <text evidence="1 3 4">Belongs to the PCNA family.</text>
</comment>
<dbReference type="PANTHER" id="PTHR11352">
    <property type="entry name" value="PROLIFERATING CELL NUCLEAR ANTIGEN"/>
    <property type="match status" value="1"/>
</dbReference>
<organism evidence="8 9">
    <name type="scientific">Candidatus Nanohalococcus occultus</name>
    <dbReference type="NCBI Taxonomy" id="2978047"/>
    <lineage>
        <taxon>Archaea</taxon>
        <taxon>Candidatus Nanohalarchaeota</taxon>
        <taxon>Candidatus Nanohalarchaeota incertae sedis</taxon>
        <taxon>Candidatus Nanohalococcus</taxon>
    </lineage>
</organism>
<evidence type="ECO:0000256" key="5">
    <source>
        <dbReference type="RuleBase" id="RU003673"/>
    </source>
</evidence>
<evidence type="ECO:0000313" key="9">
    <source>
        <dbReference type="Proteomes" id="UP001218034"/>
    </source>
</evidence>
<keyword evidence="3 4" id="KW-0235">DNA replication</keyword>
<dbReference type="EMBL" id="CP104395">
    <property type="protein sequence ID" value="WEL19337.1"/>
    <property type="molecule type" value="Genomic_DNA"/>
</dbReference>
<dbReference type="RefSeq" id="WP_347722209.1">
    <property type="nucleotide sequence ID" value="NZ_CP104395.1"/>
</dbReference>
<evidence type="ECO:0000313" key="8">
    <source>
        <dbReference type="EMBL" id="WEL19337.1"/>
    </source>
</evidence>
<evidence type="ECO:0000256" key="1">
    <source>
        <dbReference type="ARBA" id="ARBA00010462"/>
    </source>
</evidence>
<evidence type="ECO:0000256" key="3">
    <source>
        <dbReference type="HAMAP-Rule" id="MF_00317"/>
    </source>
</evidence>
<reference evidence="8 9" key="1">
    <citation type="submission" date="2022-09" db="EMBL/GenBank/DDBJ databases">
        <title>Xylan utilization by haloarchaea-nanohaloarchaea associations.</title>
        <authorList>
            <person name="Yakimov M."/>
        </authorList>
    </citation>
    <scope>NUCLEOTIDE SEQUENCE [LARGE SCALE GENOMIC DNA]</scope>
    <source>
        <strain evidence="8 9">SVXNc</strain>
    </source>
</reference>
<dbReference type="InterPro" id="IPR022649">
    <property type="entry name" value="Pr_cel_nuc_antig_C"/>
</dbReference>
<evidence type="ECO:0000256" key="2">
    <source>
        <dbReference type="ARBA" id="ARBA00023125"/>
    </source>
</evidence>
<evidence type="ECO:0000256" key="4">
    <source>
        <dbReference type="RuleBase" id="RU003671"/>
    </source>
</evidence>
<keyword evidence="9" id="KW-1185">Reference proteome</keyword>
<evidence type="ECO:0000259" key="7">
    <source>
        <dbReference type="Pfam" id="PF02747"/>
    </source>
</evidence>
<dbReference type="Pfam" id="PF00705">
    <property type="entry name" value="PCNA_N"/>
    <property type="match status" value="1"/>
</dbReference>
<name>A0ABY8CDN9_9ARCH</name>
<dbReference type="SUPFAM" id="SSF55979">
    <property type="entry name" value="DNA clamp"/>
    <property type="match status" value="2"/>
</dbReference>